<dbReference type="GO" id="GO:0006325">
    <property type="term" value="P:chromatin organization"/>
    <property type="evidence" value="ECO:0007669"/>
    <property type="project" value="UniProtKB-KW"/>
</dbReference>
<feature type="domain" description="KANL2-like probable zinc-finger" evidence="14">
    <location>
        <begin position="1"/>
        <end position="27"/>
    </location>
</feature>
<protein>
    <recommendedName>
        <fullName evidence="3">KAT8 regulatory NSL complex subunit 2</fullName>
    </recommendedName>
    <alternativeName>
        <fullName evidence="11">NSL complex protein NSL2</fullName>
    </alternativeName>
    <alternativeName>
        <fullName evidence="10">Non-specific lethal 2 homolog</fullName>
    </alternativeName>
</protein>
<dbReference type="GO" id="GO:0044545">
    <property type="term" value="C:NSL complex"/>
    <property type="evidence" value="ECO:0007669"/>
    <property type="project" value="TreeGrafter"/>
</dbReference>
<evidence type="ECO:0000256" key="8">
    <source>
        <dbReference type="ARBA" id="ARBA00023128"/>
    </source>
</evidence>
<sequence length="55" mass="6620">MALTSFCHLHILSDAKQKLYKPCDYIIKRFYLWVLSSDVLFVAFLSKWEFFCCCF</sequence>
<evidence type="ECO:0000256" key="11">
    <source>
        <dbReference type="ARBA" id="ARBA00033378"/>
    </source>
</evidence>
<evidence type="ECO:0000256" key="3">
    <source>
        <dbReference type="ARBA" id="ARBA00015508"/>
    </source>
</evidence>
<evidence type="ECO:0000256" key="1">
    <source>
        <dbReference type="ARBA" id="ARBA00004123"/>
    </source>
</evidence>
<keyword evidence="6" id="KW-0832">Ubl conjugation</keyword>
<keyword evidence="9" id="KW-0539">Nucleus</keyword>
<accession>A0A2P2M0X1</accession>
<comment type="function">
    <text evidence="12">Non-catalytic component of the NSL histone acetyltransferase complex, a multiprotein complex that mediates histone H4 acetylation at 'Lys-5'- and 'Lys-8' (H4K5ac and H4K8ac) at transcription start sites and promotes transcription initiation. Required for NSL complex stability and for transcription of intraciliary transport genes in both ciliated and non-ciliated cells by regulating histone H4 acetylation at 'Lys-5'- and 'Lys-12' (H4K5ac and H4K12ac). This is necessary for cilium assembly in ciliated cells and for organization of the microtubule cytoskeleton in non-ciliated cells. Required within the NSL complex to maintain nuclear architecture stability by promoting KAT8-mediated acetylation of lamin LMNA.</text>
</comment>
<name>A0A2P2M0X1_RHIMU</name>
<evidence type="ECO:0000256" key="7">
    <source>
        <dbReference type="ARBA" id="ARBA00022853"/>
    </source>
</evidence>
<evidence type="ECO:0000313" key="15">
    <source>
        <dbReference type="EMBL" id="MBX23876.1"/>
    </source>
</evidence>
<dbReference type="PANTHER" id="PTHR13453:SF1">
    <property type="entry name" value="KAT8 REGULATORY NSL COMPLEX SUBUNIT 2"/>
    <property type="match status" value="1"/>
</dbReference>
<keyword evidence="7" id="KW-0156">Chromatin regulator</keyword>
<comment type="subunit">
    <text evidence="13">Component of the NSL complex at least composed of KAT8/MOF, KANSL1, KANSL2, KANSL3, MCRS1, PHF20, OGT1/OGT, WDR5 and HCFC1.</text>
</comment>
<dbReference type="InterPro" id="IPR025927">
    <property type="entry name" value="Znf_KANL2-like"/>
</dbReference>
<dbReference type="EMBL" id="GGEC01043392">
    <property type="protein sequence ID" value="MBX23876.1"/>
    <property type="molecule type" value="Transcribed_RNA"/>
</dbReference>
<dbReference type="AlphaFoldDB" id="A0A2P2M0X1"/>
<keyword evidence="5" id="KW-0597">Phosphoprotein</keyword>
<evidence type="ECO:0000259" key="14">
    <source>
        <dbReference type="Pfam" id="PF13891"/>
    </source>
</evidence>
<evidence type="ECO:0000256" key="5">
    <source>
        <dbReference type="ARBA" id="ARBA00022553"/>
    </source>
</evidence>
<dbReference type="InterPro" id="IPR026316">
    <property type="entry name" value="NSL2"/>
</dbReference>
<comment type="subcellular location">
    <subcellularLocation>
        <location evidence="2">Mitochondrion</location>
    </subcellularLocation>
    <subcellularLocation>
        <location evidence="1">Nucleus</location>
    </subcellularLocation>
</comment>
<dbReference type="GO" id="GO:0005739">
    <property type="term" value="C:mitochondrion"/>
    <property type="evidence" value="ECO:0007669"/>
    <property type="project" value="UniProtKB-SubCell"/>
</dbReference>
<dbReference type="PANTHER" id="PTHR13453">
    <property type="entry name" value="KAT8 REGULATORY NSL COMPLEX SUBUNIT 2"/>
    <property type="match status" value="1"/>
</dbReference>
<reference evidence="15" key="1">
    <citation type="submission" date="2018-02" db="EMBL/GenBank/DDBJ databases">
        <title>Rhizophora mucronata_Transcriptome.</title>
        <authorList>
            <person name="Meera S.P."/>
            <person name="Sreeshan A."/>
            <person name="Augustine A."/>
        </authorList>
    </citation>
    <scope>NUCLEOTIDE SEQUENCE</scope>
    <source>
        <tissue evidence="15">Leaf</tissue>
    </source>
</reference>
<evidence type="ECO:0000256" key="2">
    <source>
        <dbReference type="ARBA" id="ARBA00004173"/>
    </source>
</evidence>
<organism evidence="15">
    <name type="scientific">Rhizophora mucronata</name>
    <name type="common">Asiatic mangrove</name>
    <dbReference type="NCBI Taxonomy" id="61149"/>
    <lineage>
        <taxon>Eukaryota</taxon>
        <taxon>Viridiplantae</taxon>
        <taxon>Streptophyta</taxon>
        <taxon>Embryophyta</taxon>
        <taxon>Tracheophyta</taxon>
        <taxon>Spermatophyta</taxon>
        <taxon>Magnoliopsida</taxon>
        <taxon>eudicotyledons</taxon>
        <taxon>Gunneridae</taxon>
        <taxon>Pentapetalae</taxon>
        <taxon>rosids</taxon>
        <taxon>fabids</taxon>
        <taxon>Malpighiales</taxon>
        <taxon>Rhizophoraceae</taxon>
        <taxon>Rhizophora</taxon>
    </lineage>
</organism>
<dbReference type="Pfam" id="PF13891">
    <property type="entry name" value="zf-C3HC3H_KANSL2"/>
    <property type="match status" value="1"/>
</dbReference>
<keyword evidence="8" id="KW-0496">Mitochondrion</keyword>
<dbReference type="GO" id="GO:0005634">
    <property type="term" value="C:nucleus"/>
    <property type="evidence" value="ECO:0007669"/>
    <property type="project" value="UniProtKB-SubCell"/>
</dbReference>
<proteinExistence type="predicted"/>
<evidence type="ECO:0000256" key="6">
    <source>
        <dbReference type="ARBA" id="ARBA00022843"/>
    </source>
</evidence>
<evidence type="ECO:0000256" key="4">
    <source>
        <dbReference type="ARBA" id="ARBA00022499"/>
    </source>
</evidence>
<evidence type="ECO:0000256" key="13">
    <source>
        <dbReference type="ARBA" id="ARBA00093543"/>
    </source>
</evidence>
<evidence type="ECO:0000256" key="12">
    <source>
        <dbReference type="ARBA" id="ARBA00093359"/>
    </source>
</evidence>
<keyword evidence="4" id="KW-1017">Isopeptide bond</keyword>
<evidence type="ECO:0000256" key="10">
    <source>
        <dbReference type="ARBA" id="ARBA00032947"/>
    </source>
</evidence>
<evidence type="ECO:0000256" key="9">
    <source>
        <dbReference type="ARBA" id="ARBA00023242"/>
    </source>
</evidence>